<dbReference type="PANTHER" id="PTHR11228:SF7">
    <property type="entry name" value="PQQA PEPTIDE CYCLASE"/>
    <property type="match status" value="1"/>
</dbReference>
<gene>
    <name evidence="7" type="ORF">H9784_07030</name>
</gene>
<reference evidence="7" key="1">
    <citation type="journal article" date="2021" name="PeerJ">
        <title>Extensive microbial diversity within the chicken gut microbiome revealed by metagenomics and culture.</title>
        <authorList>
            <person name="Gilroy R."/>
            <person name="Ravi A."/>
            <person name="Getino M."/>
            <person name="Pursley I."/>
            <person name="Horton D.L."/>
            <person name="Alikhan N.F."/>
            <person name="Baker D."/>
            <person name="Gharbi K."/>
            <person name="Hall N."/>
            <person name="Watson M."/>
            <person name="Adriaenssens E.M."/>
            <person name="Foster-Nyarko E."/>
            <person name="Jarju S."/>
            <person name="Secka A."/>
            <person name="Antonio M."/>
            <person name="Oren A."/>
            <person name="Chaudhuri R.R."/>
            <person name="La Ragione R."/>
            <person name="Hildebrand F."/>
            <person name="Pallen M.J."/>
        </authorList>
    </citation>
    <scope>NUCLEOTIDE SEQUENCE</scope>
    <source>
        <strain evidence="7">5032</strain>
    </source>
</reference>
<keyword evidence="2" id="KW-0949">S-adenosyl-L-methionine</keyword>
<evidence type="ECO:0000313" key="8">
    <source>
        <dbReference type="Proteomes" id="UP000823821"/>
    </source>
</evidence>
<keyword evidence="5" id="KW-0411">Iron-sulfur</keyword>
<dbReference type="SFLD" id="SFLDS00029">
    <property type="entry name" value="Radical_SAM"/>
    <property type="match status" value="1"/>
</dbReference>
<comment type="caution">
    <text evidence="7">The sequence shown here is derived from an EMBL/GenBank/DDBJ whole genome shotgun (WGS) entry which is preliminary data.</text>
</comment>
<evidence type="ECO:0000256" key="2">
    <source>
        <dbReference type="ARBA" id="ARBA00022691"/>
    </source>
</evidence>
<feature type="domain" description="Radical SAM core" evidence="6">
    <location>
        <begin position="20"/>
        <end position="151"/>
    </location>
</feature>
<sequence>MRPRCIRDAYAFRRILGDMTGLCNLRCRFCSSDFRQASRAVMPLPLARGLPRLFDLVPEASFFLSFFYEPTLHPHFGEILAGLPPLARQKAVFSTNMACEMDDAAIAALAAAPVRRIIISLHTLQPELYAGLCGGRHVERLLSNLLRLGEACRAREARGEHAPPLQFHSLVLRDNYEEIPSLVQLAAERFHAAAHEVRTPVYGEHPGLPYTVRQLLTRAELESLLPRLSAAHGAVSCDFSLWRELFEQRQAVHEPLPNMRSRNSPGPVAVGKVLPQRYWDVRLDADGSAFFYGLGETCDLRELNRGDGMGQALREAFEGRLERLAAALPQRFACDQQQAGLVMAAQRVLSPPSSGTARLRQFRLGTQACRVRGVLDLPHGLEPADVLVMQWGGMMARMQRHALAPGRDAGASRWALESVLPPQDASLLPNEGHLLVLRGDSVLCRLPFLPDDGREGAP</sequence>
<organism evidence="7 8">
    <name type="scientific">Candidatus Desulfovibrio intestinavium</name>
    <dbReference type="NCBI Taxonomy" id="2838534"/>
    <lineage>
        <taxon>Bacteria</taxon>
        <taxon>Pseudomonadati</taxon>
        <taxon>Thermodesulfobacteriota</taxon>
        <taxon>Desulfovibrionia</taxon>
        <taxon>Desulfovibrionales</taxon>
        <taxon>Desulfovibrionaceae</taxon>
        <taxon>Desulfovibrio</taxon>
    </lineage>
</organism>
<dbReference type="EMBL" id="DWZD01000040">
    <property type="protein sequence ID" value="HJA79302.1"/>
    <property type="molecule type" value="Genomic_DNA"/>
</dbReference>
<dbReference type="GO" id="GO:0003824">
    <property type="term" value="F:catalytic activity"/>
    <property type="evidence" value="ECO:0007669"/>
    <property type="project" value="InterPro"/>
</dbReference>
<evidence type="ECO:0000313" key="7">
    <source>
        <dbReference type="EMBL" id="HJA79302.1"/>
    </source>
</evidence>
<dbReference type="SUPFAM" id="SSF102114">
    <property type="entry name" value="Radical SAM enzymes"/>
    <property type="match status" value="1"/>
</dbReference>
<reference evidence="7" key="2">
    <citation type="submission" date="2021-04" db="EMBL/GenBank/DDBJ databases">
        <authorList>
            <person name="Gilroy R."/>
        </authorList>
    </citation>
    <scope>NUCLEOTIDE SEQUENCE</scope>
    <source>
        <strain evidence="7">5032</strain>
    </source>
</reference>
<dbReference type="AlphaFoldDB" id="A0A9D2KQ13"/>
<dbReference type="Proteomes" id="UP000823821">
    <property type="component" value="Unassembled WGS sequence"/>
</dbReference>
<dbReference type="CDD" id="cd01335">
    <property type="entry name" value="Radical_SAM"/>
    <property type="match status" value="1"/>
</dbReference>
<evidence type="ECO:0000256" key="1">
    <source>
        <dbReference type="ARBA" id="ARBA00001966"/>
    </source>
</evidence>
<dbReference type="PANTHER" id="PTHR11228">
    <property type="entry name" value="RADICAL SAM DOMAIN PROTEIN"/>
    <property type="match status" value="1"/>
</dbReference>
<proteinExistence type="predicted"/>
<dbReference type="GO" id="GO:0051536">
    <property type="term" value="F:iron-sulfur cluster binding"/>
    <property type="evidence" value="ECO:0007669"/>
    <property type="project" value="UniProtKB-KW"/>
</dbReference>
<dbReference type="InterPro" id="IPR007197">
    <property type="entry name" value="rSAM"/>
</dbReference>
<name>A0A9D2KQ13_9BACT</name>
<accession>A0A9D2KQ13</accession>
<dbReference type="GO" id="GO:0046872">
    <property type="term" value="F:metal ion binding"/>
    <property type="evidence" value="ECO:0007669"/>
    <property type="project" value="UniProtKB-KW"/>
</dbReference>
<evidence type="ECO:0000256" key="3">
    <source>
        <dbReference type="ARBA" id="ARBA00022723"/>
    </source>
</evidence>
<evidence type="ECO:0000256" key="5">
    <source>
        <dbReference type="ARBA" id="ARBA00023014"/>
    </source>
</evidence>
<dbReference type="InterPro" id="IPR013785">
    <property type="entry name" value="Aldolase_TIM"/>
</dbReference>
<comment type="cofactor">
    <cofactor evidence="1">
        <name>[4Fe-4S] cluster</name>
        <dbReference type="ChEBI" id="CHEBI:49883"/>
    </cofactor>
</comment>
<dbReference type="Pfam" id="PF04055">
    <property type="entry name" value="Radical_SAM"/>
    <property type="match status" value="1"/>
</dbReference>
<protein>
    <submittedName>
        <fullName evidence="7">Radical SAM protein</fullName>
    </submittedName>
</protein>
<keyword evidence="4" id="KW-0408">Iron</keyword>
<keyword evidence="3" id="KW-0479">Metal-binding</keyword>
<evidence type="ECO:0000256" key="4">
    <source>
        <dbReference type="ARBA" id="ARBA00023004"/>
    </source>
</evidence>
<dbReference type="InterPro" id="IPR050377">
    <property type="entry name" value="Radical_SAM_PqqE_MftC-like"/>
</dbReference>
<dbReference type="Gene3D" id="3.20.20.70">
    <property type="entry name" value="Aldolase class I"/>
    <property type="match status" value="1"/>
</dbReference>
<dbReference type="InterPro" id="IPR058240">
    <property type="entry name" value="rSAM_sf"/>
</dbReference>
<evidence type="ECO:0000259" key="6">
    <source>
        <dbReference type="Pfam" id="PF04055"/>
    </source>
</evidence>